<proteinExistence type="predicted"/>
<reference evidence="3 4" key="1">
    <citation type="submission" date="2019-11" db="EMBL/GenBank/DDBJ databases">
        <title>The genome sequence of Methylocystis heyeri.</title>
        <authorList>
            <person name="Oshkin I.Y."/>
            <person name="Miroshnikov K."/>
            <person name="Dedysh S.N."/>
        </authorList>
    </citation>
    <scope>NUCLEOTIDE SEQUENCE [LARGE SCALE GENOMIC DNA]</scope>
    <source>
        <strain evidence="3 4">H2</strain>
    </source>
</reference>
<dbReference type="InterPro" id="IPR007527">
    <property type="entry name" value="Znf_SWIM"/>
</dbReference>
<keyword evidence="1" id="KW-0862">Zinc</keyword>
<dbReference type="Pfam" id="PF04434">
    <property type="entry name" value="SWIM"/>
    <property type="match status" value="2"/>
</dbReference>
<dbReference type="AlphaFoldDB" id="A0A6B8KFL7"/>
<feature type="domain" description="SWIM-type" evidence="2">
    <location>
        <begin position="56"/>
        <end position="90"/>
    </location>
</feature>
<feature type="domain" description="SWIM-type" evidence="2">
    <location>
        <begin position="150"/>
        <end position="184"/>
    </location>
</feature>
<protein>
    <recommendedName>
        <fullName evidence="2">SWIM-type domain-containing protein</fullName>
    </recommendedName>
</protein>
<accession>A0A6B8KFL7</accession>
<evidence type="ECO:0000259" key="2">
    <source>
        <dbReference type="PROSITE" id="PS50966"/>
    </source>
</evidence>
<keyword evidence="1" id="KW-0863">Zinc-finger</keyword>
<evidence type="ECO:0000256" key="1">
    <source>
        <dbReference type="PROSITE-ProRule" id="PRU00325"/>
    </source>
</evidence>
<evidence type="ECO:0000313" key="3">
    <source>
        <dbReference type="EMBL" id="QGM46399.1"/>
    </source>
</evidence>
<dbReference type="PROSITE" id="PS50966">
    <property type="entry name" value="ZF_SWIM"/>
    <property type="match status" value="2"/>
</dbReference>
<organism evidence="3 4">
    <name type="scientific">Methylocystis heyeri</name>
    <dbReference type="NCBI Taxonomy" id="391905"/>
    <lineage>
        <taxon>Bacteria</taxon>
        <taxon>Pseudomonadati</taxon>
        <taxon>Pseudomonadota</taxon>
        <taxon>Alphaproteobacteria</taxon>
        <taxon>Hyphomicrobiales</taxon>
        <taxon>Methylocystaceae</taxon>
        <taxon>Methylocystis</taxon>
    </lineage>
</organism>
<keyword evidence="1" id="KW-0479">Metal-binding</keyword>
<keyword evidence="4" id="KW-1185">Reference proteome</keyword>
<dbReference type="KEGG" id="mhey:H2LOC_012225"/>
<dbReference type="EMBL" id="CP046052">
    <property type="protein sequence ID" value="QGM46399.1"/>
    <property type="molecule type" value="Genomic_DNA"/>
</dbReference>
<gene>
    <name evidence="3" type="ORF">H2LOC_012225</name>
</gene>
<dbReference type="GO" id="GO:0008270">
    <property type="term" value="F:zinc ion binding"/>
    <property type="evidence" value="ECO:0007669"/>
    <property type="project" value="UniProtKB-KW"/>
</dbReference>
<name>A0A6B8KFL7_9HYPH</name>
<sequence length="624" mass="66320">MMISRPDLVALADDALIQLANAGLLKRALRDQTEGRSPTLAETSDGAIEARFADGALTRLSPGKTPLEADCSCPASGMCRHRIGLVVAYREAHRGAADAPREWDPGTLDLAALENALDAGEHASLAKLRRGGVHIRLTRGATPAAALAMANVRFLAPNDPNYARCDCARGGGCAHVVLAVEAFHRANGAAEATIGEPPRIEASEALVATCDALIESLLTEGATAGVIAHGRALDHALEEARSAGAAWLALALEALQGQIVSYEARSARYDSAELLALVVELFARPRAGSASALGFGEPMETAMAKTRLVSLGARVVRQGREFDAAVMLVDSDTGAPMLMRKTFASAPKDGSGEALVSRRSMLRGVRLDALAHGQALSSTARRRADGVVTFSSAARDKTSVMARGPLMSAPGPVFAPLLAPLREAIAHRPPGFIRPRSLVHDFHVFQVAEILGHIWQPSEQIWRGAVTLVDGERLMLERRWDAGAPQAIDVLSRIFDYGGLRQIAGVVRFVDGEAVCDPWSLSTSERFIVPDLDDAHAPSAPPVAQREKQGDALGTARLLLAGALHAGVKRIGHDFKRDGAGVLRGLVDSGWTRTAERFEGWLHNPRDAGAFLRAAILVEALRDM</sequence>
<dbReference type="OrthoDB" id="242553at2"/>
<dbReference type="Proteomes" id="UP000309061">
    <property type="component" value="Chromosome"/>
</dbReference>
<dbReference type="RefSeq" id="WP_136496643.1">
    <property type="nucleotide sequence ID" value="NZ_CP046052.1"/>
</dbReference>
<evidence type="ECO:0000313" key="4">
    <source>
        <dbReference type="Proteomes" id="UP000309061"/>
    </source>
</evidence>